<keyword evidence="1" id="KW-1133">Transmembrane helix</keyword>
<keyword evidence="1" id="KW-0472">Membrane</keyword>
<dbReference type="AlphaFoldDB" id="A0A2V3IIG6"/>
<evidence type="ECO:0000313" key="3">
    <source>
        <dbReference type="Proteomes" id="UP000247409"/>
    </source>
</evidence>
<feature type="transmembrane region" description="Helical" evidence="1">
    <location>
        <begin position="15"/>
        <end position="34"/>
    </location>
</feature>
<dbReference type="EMBL" id="NBIV01000188">
    <property type="protein sequence ID" value="PXF41877.1"/>
    <property type="molecule type" value="Genomic_DNA"/>
</dbReference>
<protein>
    <submittedName>
        <fullName evidence="2">Uncharacterized protein</fullName>
    </submittedName>
</protein>
<sequence length="472" mass="52540">MEPIKLSIGVSAASVLRFIILETAITLVAAPLFTKVLENLAKSRVTSGQAIQIRAVDLGWLTPVNVAYSKISRYTDAKPSPHKKDERGSRRWAIMKHLLAVMVKLGVINALLITAIVSTEMTAGATNERVMVRKPVKRHSDLKRSLAAISGETGVLLNRIIEIDRCTRGRDALYYHTVEGVCRDRETEPSAWATVRGREGELVEKHGDQRLIGLNKWTNNTFEAVTGTIEGHTEKHFFWKNDQVTMYCHDLREQSDLEIGSVNGHCSVMFNAATRRILYLVKVHRTTDVTGLQLTIDRSDYIDVLGIELEDMGEAQEEIMVASVTIAKRYLVLGVSVVEDRIIQEYYTEAATMAKILRTMVDGYGGDSEQIGEYFEDRILATQSIWSVVLLAAVVCFSLLISLATRQRTSISVPFDLSGLIKKLAVINEGGISNSAGKWPVVYAFKVNGESNVQFHEVERLPAEYDIEGLRG</sequence>
<gene>
    <name evidence="2" type="ORF">BWQ96_08412</name>
</gene>
<accession>A0A2V3IIG6</accession>
<reference evidence="2 3" key="1">
    <citation type="journal article" date="2018" name="Mol. Biol. Evol.">
        <title>Analysis of the draft genome of the red seaweed Gracilariopsis chorda provides insights into genome size evolution in Rhodophyta.</title>
        <authorList>
            <person name="Lee J."/>
            <person name="Yang E.C."/>
            <person name="Graf L."/>
            <person name="Yang J.H."/>
            <person name="Qiu H."/>
            <person name="Zel Zion U."/>
            <person name="Chan C.X."/>
            <person name="Stephens T.G."/>
            <person name="Weber A.P.M."/>
            <person name="Boo G.H."/>
            <person name="Boo S.M."/>
            <person name="Kim K.M."/>
            <person name="Shin Y."/>
            <person name="Jung M."/>
            <person name="Lee S.J."/>
            <person name="Yim H.S."/>
            <person name="Lee J.H."/>
            <person name="Bhattacharya D."/>
            <person name="Yoon H.S."/>
        </authorList>
    </citation>
    <scope>NUCLEOTIDE SEQUENCE [LARGE SCALE GENOMIC DNA]</scope>
    <source>
        <strain evidence="2 3">SKKU-2015</strain>
        <tissue evidence="2">Whole body</tissue>
    </source>
</reference>
<feature type="transmembrane region" description="Helical" evidence="1">
    <location>
        <begin position="97"/>
        <end position="117"/>
    </location>
</feature>
<dbReference type="Proteomes" id="UP000247409">
    <property type="component" value="Unassembled WGS sequence"/>
</dbReference>
<keyword evidence="1" id="KW-0812">Transmembrane</keyword>
<evidence type="ECO:0000313" key="2">
    <source>
        <dbReference type="EMBL" id="PXF41877.1"/>
    </source>
</evidence>
<evidence type="ECO:0000256" key="1">
    <source>
        <dbReference type="SAM" id="Phobius"/>
    </source>
</evidence>
<keyword evidence="3" id="KW-1185">Reference proteome</keyword>
<proteinExistence type="predicted"/>
<name>A0A2V3IIG6_9FLOR</name>
<feature type="transmembrane region" description="Helical" evidence="1">
    <location>
        <begin position="385"/>
        <end position="404"/>
    </location>
</feature>
<organism evidence="2 3">
    <name type="scientific">Gracilariopsis chorda</name>
    <dbReference type="NCBI Taxonomy" id="448386"/>
    <lineage>
        <taxon>Eukaryota</taxon>
        <taxon>Rhodophyta</taxon>
        <taxon>Florideophyceae</taxon>
        <taxon>Rhodymeniophycidae</taxon>
        <taxon>Gracilariales</taxon>
        <taxon>Gracilariaceae</taxon>
        <taxon>Gracilariopsis</taxon>
    </lineage>
</organism>
<comment type="caution">
    <text evidence="2">The sequence shown here is derived from an EMBL/GenBank/DDBJ whole genome shotgun (WGS) entry which is preliminary data.</text>
</comment>